<name>A0ABT9UN96_9FIRM</name>
<feature type="transmembrane region" description="Helical" evidence="6">
    <location>
        <begin position="325"/>
        <end position="345"/>
    </location>
</feature>
<feature type="transmembrane region" description="Helical" evidence="6">
    <location>
        <begin position="280"/>
        <end position="299"/>
    </location>
</feature>
<evidence type="ECO:0000313" key="9">
    <source>
        <dbReference type="Proteomes" id="UP001228504"/>
    </source>
</evidence>
<accession>A0ABT9UN96</accession>
<reference evidence="8 9" key="1">
    <citation type="submission" date="2023-07" db="EMBL/GenBank/DDBJ databases">
        <title>Genomic Encyclopedia of Type Strains, Phase IV (KMG-IV): sequencing the most valuable type-strain genomes for metagenomic binning, comparative biology and taxonomic classification.</title>
        <authorList>
            <person name="Goeker M."/>
        </authorList>
    </citation>
    <scope>NUCLEOTIDE SEQUENCE [LARGE SCALE GENOMIC DNA]</scope>
    <source>
        <strain evidence="8 9">DSM 20694</strain>
    </source>
</reference>
<evidence type="ECO:0000259" key="7">
    <source>
        <dbReference type="Pfam" id="PF02687"/>
    </source>
</evidence>
<evidence type="ECO:0000256" key="6">
    <source>
        <dbReference type="SAM" id="Phobius"/>
    </source>
</evidence>
<evidence type="ECO:0000256" key="4">
    <source>
        <dbReference type="ARBA" id="ARBA00022989"/>
    </source>
</evidence>
<keyword evidence="2" id="KW-1003">Cell membrane</keyword>
<evidence type="ECO:0000256" key="3">
    <source>
        <dbReference type="ARBA" id="ARBA00022692"/>
    </source>
</evidence>
<comment type="subcellular location">
    <subcellularLocation>
        <location evidence="1">Cell membrane</location>
        <topology evidence="1">Multi-pass membrane protein</topology>
    </subcellularLocation>
</comment>
<dbReference type="EMBL" id="JAUSUF010000001">
    <property type="protein sequence ID" value="MDQ0148116.1"/>
    <property type="molecule type" value="Genomic_DNA"/>
</dbReference>
<keyword evidence="5 6" id="KW-0472">Membrane</keyword>
<keyword evidence="3 6" id="KW-0812">Transmembrane</keyword>
<feature type="domain" description="ABC3 transporter permease C-terminal" evidence="7">
    <location>
        <begin position="280"/>
        <end position="379"/>
    </location>
</feature>
<evidence type="ECO:0000256" key="2">
    <source>
        <dbReference type="ARBA" id="ARBA00022475"/>
    </source>
</evidence>
<proteinExistence type="predicted"/>
<keyword evidence="4 6" id="KW-1133">Transmembrane helix</keyword>
<evidence type="ECO:0000313" key="8">
    <source>
        <dbReference type="EMBL" id="MDQ0148116.1"/>
    </source>
</evidence>
<evidence type="ECO:0000256" key="5">
    <source>
        <dbReference type="ARBA" id="ARBA00023136"/>
    </source>
</evidence>
<feature type="transmembrane region" description="Helical" evidence="6">
    <location>
        <begin position="357"/>
        <end position="379"/>
    </location>
</feature>
<dbReference type="InterPro" id="IPR003838">
    <property type="entry name" value="ABC3_permease_C"/>
</dbReference>
<dbReference type="Proteomes" id="UP001228504">
    <property type="component" value="Unassembled WGS sequence"/>
</dbReference>
<protein>
    <submittedName>
        <fullName evidence="8">ABC-type antimicrobial peptide transport system permease subunit</fullName>
    </submittedName>
</protein>
<sequence length="396" mass="46189">MINILITLQLVLCIYYIYSFISIISFKDDYIKLYEKSYPVENGFLVNFAPAQLNNGAVDIEKVLGTLDNNNISYGIMLSNSDEKYKVPVEELNISSRDLISKCEYAPMQPPSVINPWKVNFEALKYNENKIKGNINKEIWNRNNDDIPIVIGKNFDKKLNIGERFYYNKQNYIIVGMFDDEILYSSYYDTVFDAIEISGSFMIPTSPEDFKINNELATYNYEPITIYGYNDGTTIKIEELKQILKGYISLIEISDYKKDLNWFMDEIHFEILRKIIKTSIITILTIASLIISMTFKLLMNKEKIGVMYSIGLSKKDIFKTYLKEFILFIIISIILSFIVVSKFGRFSFRYFMIYNKLFYWCVALTILILLVIICLIVVFNKLNKMTPKDMMGGFIE</sequence>
<evidence type="ECO:0000256" key="1">
    <source>
        <dbReference type="ARBA" id="ARBA00004651"/>
    </source>
</evidence>
<gene>
    <name evidence="8" type="ORF">J2S18_000033</name>
</gene>
<keyword evidence="9" id="KW-1185">Reference proteome</keyword>
<dbReference type="Pfam" id="PF02687">
    <property type="entry name" value="FtsX"/>
    <property type="match status" value="1"/>
</dbReference>
<feature type="transmembrane region" description="Helical" evidence="6">
    <location>
        <begin position="6"/>
        <end position="26"/>
    </location>
</feature>
<organism evidence="8 9">
    <name type="scientific">Eubacterium multiforme</name>
    <dbReference type="NCBI Taxonomy" id="83339"/>
    <lineage>
        <taxon>Bacteria</taxon>
        <taxon>Bacillati</taxon>
        <taxon>Bacillota</taxon>
        <taxon>Clostridia</taxon>
        <taxon>Eubacteriales</taxon>
        <taxon>Eubacteriaceae</taxon>
        <taxon>Eubacterium</taxon>
    </lineage>
</organism>
<comment type="caution">
    <text evidence="8">The sequence shown here is derived from an EMBL/GenBank/DDBJ whole genome shotgun (WGS) entry which is preliminary data.</text>
</comment>